<name>A0ABW3PJ35_9LACO</name>
<evidence type="ECO:0000256" key="4">
    <source>
        <dbReference type="ARBA" id="ARBA00022801"/>
    </source>
</evidence>
<evidence type="ECO:0000256" key="6">
    <source>
        <dbReference type="ARBA" id="ARBA00022837"/>
    </source>
</evidence>
<evidence type="ECO:0000256" key="3">
    <source>
        <dbReference type="ARBA" id="ARBA00022723"/>
    </source>
</evidence>
<comment type="caution">
    <text evidence="9">The sequence shown here is derived from an EMBL/GenBank/DDBJ whole genome shotgun (WGS) entry which is preliminary data.</text>
</comment>
<dbReference type="Proteomes" id="UP001597156">
    <property type="component" value="Unassembled WGS sequence"/>
</dbReference>
<keyword evidence="10" id="KW-1185">Reference proteome</keyword>
<dbReference type="CDD" id="cd04056">
    <property type="entry name" value="Peptidases_S53"/>
    <property type="match status" value="1"/>
</dbReference>
<dbReference type="PANTHER" id="PTHR14218:SF15">
    <property type="entry name" value="TRIPEPTIDYL-PEPTIDASE 1"/>
    <property type="match status" value="1"/>
</dbReference>
<dbReference type="Pfam" id="PF09286">
    <property type="entry name" value="Pro-kuma_activ"/>
    <property type="match status" value="1"/>
</dbReference>
<dbReference type="InterPro" id="IPR030400">
    <property type="entry name" value="Sedolisin_dom"/>
</dbReference>
<evidence type="ECO:0000256" key="1">
    <source>
        <dbReference type="ARBA" id="ARBA00001913"/>
    </source>
</evidence>
<dbReference type="InterPro" id="IPR050819">
    <property type="entry name" value="Tripeptidyl-peptidase_I"/>
</dbReference>
<dbReference type="SUPFAM" id="SSF54897">
    <property type="entry name" value="Protease propeptides/inhibitors"/>
    <property type="match status" value="1"/>
</dbReference>
<dbReference type="SUPFAM" id="SSF52743">
    <property type="entry name" value="Subtilisin-like"/>
    <property type="match status" value="1"/>
</dbReference>
<dbReference type="PANTHER" id="PTHR14218">
    <property type="entry name" value="PROTEASE S8 TRIPEPTIDYL PEPTIDASE I CLN2"/>
    <property type="match status" value="1"/>
</dbReference>
<protein>
    <submittedName>
        <fullName evidence="9">Protease pro-enzyme activation domain-containing protein</fullName>
    </submittedName>
</protein>
<dbReference type="GO" id="GO:0006508">
    <property type="term" value="P:proteolysis"/>
    <property type="evidence" value="ECO:0007669"/>
    <property type="project" value="UniProtKB-KW"/>
</dbReference>
<dbReference type="InterPro" id="IPR036852">
    <property type="entry name" value="Peptidase_S8/S53_dom_sf"/>
</dbReference>
<dbReference type="InterPro" id="IPR015366">
    <property type="entry name" value="S53_propep"/>
</dbReference>
<comment type="cofactor">
    <cofactor evidence="1">
        <name>Ca(2+)</name>
        <dbReference type="ChEBI" id="CHEBI:29108"/>
    </cofactor>
</comment>
<dbReference type="SMART" id="SM00944">
    <property type="entry name" value="Pro-kuma_activ"/>
    <property type="match status" value="1"/>
</dbReference>
<keyword evidence="3" id="KW-0479">Metal-binding</keyword>
<dbReference type="PROSITE" id="PS51695">
    <property type="entry name" value="SEDOLISIN"/>
    <property type="match status" value="1"/>
</dbReference>
<evidence type="ECO:0000256" key="2">
    <source>
        <dbReference type="ARBA" id="ARBA00022670"/>
    </source>
</evidence>
<dbReference type="Gene3D" id="3.40.50.200">
    <property type="entry name" value="Peptidase S8/S53 domain"/>
    <property type="match status" value="1"/>
</dbReference>
<feature type="domain" description="Peptidase S53" evidence="8">
    <location>
        <begin position="211"/>
        <end position="643"/>
    </location>
</feature>
<keyword evidence="6" id="KW-0106">Calcium</keyword>
<dbReference type="GO" id="GO:0008233">
    <property type="term" value="F:peptidase activity"/>
    <property type="evidence" value="ECO:0007669"/>
    <property type="project" value="UniProtKB-KW"/>
</dbReference>
<keyword evidence="4" id="KW-0378">Hydrolase</keyword>
<evidence type="ECO:0000313" key="10">
    <source>
        <dbReference type="Proteomes" id="UP001597156"/>
    </source>
</evidence>
<evidence type="ECO:0000259" key="8">
    <source>
        <dbReference type="PROSITE" id="PS51695"/>
    </source>
</evidence>
<evidence type="ECO:0000313" key="9">
    <source>
        <dbReference type="EMBL" id="MFD1125201.1"/>
    </source>
</evidence>
<dbReference type="RefSeq" id="WP_225419065.1">
    <property type="nucleotide sequence ID" value="NZ_JBHTLH010000019.1"/>
</dbReference>
<evidence type="ECO:0000256" key="7">
    <source>
        <dbReference type="ARBA" id="ARBA00023145"/>
    </source>
</evidence>
<sequence>MKNSLRKTILMTLVVSSWLIMDLQIHTAAKTVLSVPKMYQLLTTTKNEPPTRVKNDQKVSFDIILKPKPGCNLEKEALSINTPGSSDFKHFLTPTEIGMKFGAPKATIDQWQRLLRRYSLKAIPLKNRLMIRVFGRVNKIDHLFRTNLNTACYHQNVVQFGDQLPHIPRKLSETVWTIVGLTDHNRHYINADSDIDLPFLRKPVQKMPLKLGFTDRFTKHYHVTPLYKKGLTGKGQTVGIIALEGARESNIYHFWHHEKVSTRRKRLTVQPILSPLYNTRDSESDSDETTMDAEYAGSVAPDANVKIYLVKNGAPTLTNLIDAYEKAFNDNIVSSTTNSWGLMDSGTVSILRHRRLLTPVYRQLLTFVLAQGAIQGISNFIASGDAGAYKYMVKSVKRNQLLLDRTLDASDFSDTNQLITSVGGTTLPLHLKGSPKESIINKRERAWGTDYLWPFLKKHPIVFQANPGLLNGFVAGSAGGFDHCYSTPAYQLNVPGINTFKAQNFLSALGQPAFSHQVISGVDYGRNYPDVSANADEMTGYWMYQRIKDHPRHAWSDGGGTSVVSPQYAAVTALINSQPGRKRMGFWNPQIYQLAQQADSPFTPLNRTQNNSNLYYVGQPGTIYNQATGLGIPNFEQLAKVYQ</sequence>
<dbReference type="EMBL" id="JBHTLH010000019">
    <property type="protein sequence ID" value="MFD1125201.1"/>
    <property type="molecule type" value="Genomic_DNA"/>
</dbReference>
<keyword evidence="2 9" id="KW-0645">Protease</keyword>
<evidence type="ECO:0000256" key="5">
    <source>
        <dbReference type="ARBA" id="ARBA00022825"/>
    </source>
</evidence>
<reference evidence="10" key="1">
    <citation type="journal article" date="2019" name="Int. J. Syst. Evol. Microbiol.">
        <title>The Global Catalogue of Microorganisms (GCM) 10K type strain sequencing project: providing services to taxonomists for standard genome sequencing and annotation.</title>
        <authorList>
            <consortium name="The Broad Institute Genomics Platform"/>
            <consortium name="The Broad Institute Genome Sequencing Center for Infectious Disease"/>
            <person name="Wu L."/>
            <person name="Ma J."/>
        </authorList>
    </citation>
    <scope>NUCLEOTIDE SEQUENCE [LARGE SCALE GENOMIC DNA]</scope>
    <source>
        <strain evidence="10">CCUG 71848</strain>
    </source>
</reference>
<organism evidence="9 10">
    <name type="scientific">Lentilactobacillus raoultii</name>
    <dbReference type="NCBI Taxonomy" id="1987503"/>
    <lineage>
        <taxon>Bacteria</taxon>
        <taxon>Bacillati</taxon>
        <taxon>Bacillota</taxon>
        <taxon>Bacilli</taxon>
        <taxon>Lactobacillales</taxon>
        <taxon>Lactobacillaceae</taxon>
        <taxon>Lentilactobacillus</taxon>
    </lineage>
</organism>
<accession>A0ABW3PJ35</accession>
<keyword evidence="5" id="KW-0720">Serine protease</keyword>
<keyword evidence="7" id="KW-0865">Zymogen</keyword>
<gene>
    <name evidence="9" type="ORF">ACFQ22_07525</name>
</gene>
<proteinExistence type="predicted"/>